<evidence type="ECO:0000256" key="4">
    <source>
        <dbReference type="ARBA" id="ARBA00022475"/>
    </source>
</evidence>
<dbReference type="GO" id="GO:0005283">
    <property type="term" value="F:amino acid:sodium symporter activity"/>
    <property type="evidence" value="ECO:0007669"/>
    <property type="project" value="InterPro"/>
</dbReference>
<keyword evidence="6 8" id="KW-1133">Transmembrane helix</keyword>
<keyword evidence="3 8" id="KW-0813">Transport</keyword>
<keyword evidence="8" id="KW-0997">Cell inner membrane</keyword>
<comment type="caution">
    <text evidence="9">The sequence shown here is derived from an EMBL/GenBank/DDBJ whole genome shotgun (WGS) entry which is preliminary data.</text>
</comment>
<protein>
    <submittedName>
        <fullName evidence="9">Sodium/alanine symporter</fullName>
    </submittedName>
</protein>
<feature type="transmembrane region" description="Helical" evidence="8">
    <location>
        <begin position="78"/>
        <end position="99"/>
    </location>
</feature>
<dbReference type="AlphaFoldDB" id="A0A158CU14"/>
<reference evidence="9" key="1">
    <citation type="submission" date="2016-01" db="EMBL/GenBank/DDBJ databases">
        <authorList>
            <person name="Peeters C."/>
        </authorList>
    </citation>
    <scope>NUCLEOTIDE SEQUENCE [LARGE SCALE GENOMIC DNA]</scope>
    <source>
        <strain evidence="9">LMG 29318</strain>
    </source>
</reference>
<evidence type="ECO:0000313" key="9">
    <source>
        <dbReference type="EMBL" id="SAK85872.1"/>
    </source>
</evidence>
<evidence type="ECO:0000313" key="10">
    <source>
        <dbReference type="Proteomes" id="UP000054870"/>
    </source>
</evidence>
<dbReference type="Pfam" id="PF01235">
    <property type="entry name" value="Na_Ala_symp"/>
    <property type="match status" value="1"/>
</dbReference>
<dbReference type="PROSITE" id="PS00873">
    <property type="entry name" value="NA_ALANINE_SYMP"/>
    <property type="match status" value="1"/>
</dbReference>
<comment type="caution">
    <text evidence="8">Lacks conserved residue(s) required for the propagation of feature annotation.</text>
</comment>
<feature type="transmembrane region" description="Helical" evidence="8">
    <location>
        <begin position="163"/>
        <end position="182"/>
    </location>
</feature>
<dbReference type="PRINTS" id="PR00175">
    <property type="entry name" value="NAALASMPORT"/>
</dbReference>
<feature type="transmembrane region" description="Helical" evidence="8">
    <location>
        <begin position="425"/>
        <end position="449"/>
    </location>
</feature>
<proteinExistence type="inferred from homology"/>
<keyword evidence="8" id="KW-0769">Symport</keyword>
<gene>
    <name evidence="9" type="ORF">AWB75_05755</name>
</gene>
<feature type="transmembrane region" description="Helical" evidence="8">
    <location>
        <begin position="242"/>
        <end position="261"/>
    </location>
</feature>
<accession>A0A158CU14</accession>
<dbReference type="PANTHER" id="PTHR30330">
    <property type="entry name" value="AGSS FAMILY TRANSPORTER, SODIUM-ALANINE"/>
    <property type="match status" value="1"/>
</dbReference>
<evidence type="ECO:0000256" key="5">
    <source>
        <dbReference type="ARBA" id="ARBA00022692"/>
    </source>
</evidence>
<feature type="transmembrane region" description="Helical" evidence="8">
    <location>
        <begin position="119"/>
        <end position="142"/>
    </location>
</feature>
<keyword evidence="5 8" id="KW-0812">Transmembrane</keyword>
<comment type="subcellular location">
    <subcellularLocation>
        <location evidence="8">Cell inner membrane</location>
        <topology evidence="8">Multi-pass membrane protein</topology>
    </subcellularLocation>
    <subcellularLocation>
        <location evidence="1">Cell membrane</location>
        <topology evidence="1">Multi-pass membrane protein</topology>
    </subcellularLocation>
</comment>
<evidence type="ECO:0000256" key="7">
    <source>
        <dbReference type="ARBA" id="ARBA00023136"/>
    </source>
</evidence>
<name>A0A158CU14_9BURK</name>
<feature type="transmembrane region" description="Helical" evidence="8">
    <location>
        <begin position="461"/>
        <end position="482"/>
    </location>
</feature>
<comment type="similarity">
    <text evidence="2 8">Belongs to the alanine or glycine:cation symporter (AGCS) (TC 2.A.25) family.</text>
</comment>
<evidence type="ECO:0000256" key="3">
    <source>
        <dbReference type="ARBA" id="ARBA00022448"/>
    </source>
</evidence>
<sequence>MESLFQSVNALFAFIAPISDFLWDFPTNFKAWSRIPVLGQFSFAILLLVGVGIHFTIRTRFIQTMNVGKIVRIMLRRQTSKTGVSALASFMLGLAMRAGPGNIVGITGAISVGGPGALFWMWVAAFFGMATAFMESTLAQLFKEKKHDEFVGGLPFYGRRVLGDRRIVGTFLSVVFIVYALFNVPPQTFNVFTAIGTIADTVSGAHLARQSTVYYVIAAALVAACAFIIMGGIRRVTAYTDVLVPIKAALFCLMSLVIILINLPLIPYFFHEVIVGAFAPHALFGGAIGTALAQGVKRGLMSNEAGQGTITMAAAIADNDHPCEQGFVQSLGVFFDTMVICTMTGFIVVMAHVWTGTVDGQAWESVRASKITVYLASVETLVPVSVAQVVKIVMCVCYGLFAFTTLLGMISFAEISANFISRSPRFIAGIRVVGSLVFVPFGALTVLAGLELPNLWALSDLMNIVMVLLNVPILLIGQRLVYKALAHYRATRGGPFVSEEIGVRTAYWSMKRDAVAKREDVRERVES</sequence>
<dbReference type="Proteomes" id="UP000054870">
    <property type="component" value="Unassembled WGS sequence"/>
</dbReference>
<feature type="transmembrane region" description="Helical" evidence="8">
    <location>
        <begin position="7"/>
        <end position="25"/>
    </location>
</feature>
<dbReference type="InterPro" id="IPR001463">
    <property type="entry name" value="Na/Ala_symport"/>
</dbReference>
<evidence type="ECO:0000256" key="2">
    <source>
        <dbReference type="ARBA" id="ARBA00009261"/>
    </source>
</evidence>
<dbReference type="GO" id="GO:0005886">
    <property type="term" value="C:plasma membrane"/>
    <property type="evidence" value="ECO:0007669"/>
    <property type="project" value="UniProtKB-SubCell"/>
</dbReference>
<keyword evidence="4" id="KW-1003">Cell membrane</keyword>
<dbReference type="RefSeq" id="WP_061127434.1">
    <property type="nucleotide sequence ID" value="NZ_FCOF02000040.1"/>
</dbReference>
<feature type="transmembrane region" description="Helical" evidence="8">
    <location>
        <begin position="273"/>
        <end position="293"/>
    </location>
</feature>
<dbReference type="EMBL" id="FCOF02000040">
    <property type="protein sequence ID" value="SAK85872.1"/>
    <property type="molecule type" value="Genomic_DNA"/>
</dbReference>
<evidence type="ECO:0000256" key="1">
    <source>
        <dbReference type="ARBA" id="ARBA00004651"/>
    </source>
</evidence>
<evidence type="ECO:0000256" key="8">
    <source>
        <dbReference type="RuleBase" id="RU363064"/>
    </source>
</evidence>
<feature type="transmembrane region" description="Helical" evidence="8">
    <location>
        <begin position="37"/>
        <end position="57"/>
    </location>
</feature>
<keyword evidence="10" id="KW-1185">Reference proteome</keyword>
<feature type="transmembrane region" description="Helical" evidence="8">
    <location>
        <begin position="333"/>
        <end position="354"/>
    </location>
</feature>
<evidence type="ECO:0000256" key="6">
    <source>
        <dbReference type="ARBA" id="ARBA00022989"/>
    </source>
</evidence>
<dbReference type="NCBIfam" id="TIGR00835">
    <property type="entry name" value="agcS"/>
    <property type="match status" value="1"/>
</dbReference>
<feature type="transmembrane region" description="Helical" evidence="8">
    <location>
        <begin position="212"/>
        <end position="230"/>
    </location>
</feature>
<feature type="transmembrane region" description="Helical" evidence="8">
    <location>
        <begin position="389"/>
        <end position="413"/>
    </location>
</feature>
<keyword evidence="7 8" id="KW-0472">Membrane</keyword>
<dbReference type="PANTHER" id="PTHR30330:SF1">
    <property type="entry name" value="AMINO-ACID CARRIER PROTEIN ALST"/>
    <property type="match status" value="1"/>
</dbReference>
<organism evidence="9 10">
    <name type="scientific">Caballeronia catudaia</name>
    <dbReference type="NCBI Taxonomy" id="1777136"/>
    <lineage>
        <taxon>Bacteria</taxon>
        <taxon>Pseudomonadati</taxon>
        <taxon>Pseudomonadota</taxon>
        <taxon>Betaproteobacteria</taxon>
        <taxon>Burkholderiales</taxon>
        <taxon>Burkholderiaceae</taxon>
        <taxon>Caballeronia</taxon>
    </lineage>
</organism>
<dbReference type="OrthoDB" id="9806926at2"/>